<keyword evidence="1" id="KW-0472">Membrane</keyword>
<name>A0A1H8GPY5_9BACL</name>
<evidence type="ECO:0000313" key="3">
    <source>
        <dbReference type="Proteomes" id="UP000199695"/>
    </source>
</evidence>
<proteinExistence type="predicted"/>
<dbReference type="EMBL" id="FOCQ01000012">
    <property type="protein sequence ID" value="SEN46181.1"/>
    <property type="molecule type" value="Genomic_DNA"/>
</dbReference>
<organism evidence="2 3">
    <name type="scientific">Lihuaxuella thermophila</name>
    <dbReference type="NCBI Taxonomy" id="1173111"/>
    <lineage>
        <taxon>Bacteria</taxon>
        <taxon>Bacillati</taxon>
        <taxon>Bacillota</taxon>
        <taxon>Bacilli</taxon>
        <taxon>Bacillales</taxon>
        <taxon>Thermoactinomycetaceae</taxon>
        <taxon>Lihuaxuella</taxon>
    </lineage>
</organism>
<reference evidence="2 3" key="1">
    <citation type="submission" date="2016-10" db="EMBL/GenBank/DDBJ databases">
        <authorList>
            <person name="de Groot N.N."/>
        </authorList>
    </citation>
    <scope>NUCLEOTIDE SEQUENCE [LARGE SCALE GENOMIC DNA]</scope>
    <source>
        <strain evidence="2 3">DSM 46701</strain>
    </source>
</reference>
<evidence type="ECO:0000256" key="1">
    <source>
        <dbReference type="SAM" id="Phobius"/>
    </source>
</evidence>
<dbReference type="Proteomes" id="UP000199695">
    <property type="component" value="Unassembled WGS sequence"/>
</dbReference>
<gene>
    <name evidence="2" type="ORF">SAMN05444955_11215</name>
</gene>
<dbReference type="AlphaFoldDB" id="A0A1H8GPY5"/>
<evidence type="ECO:0000313" key="2">
    <source>
        <dbReference type="EMBL" id="SEN46181.1"/>
    </source>
</evidence>
<protein>
    <submittedName>
        <fullName evidence="2">Uncharacterized protein</fullName>
    </submittedName>
</protein>
<feature type="transmembrane region" description="Helical" evidence="1">
    <location>
        <begin position="84"/>
        <end position="102"/>
    </location>
</feature>
<keyword evidence="1" id="KW-0812">Transmembrane</keyword>
<feature type="transmembrane region" description="Helical" evidence="1">
    <location>
        <begin position="7"/>
        <end position="23"/>
    </location>
</feature>
<keyword evidence="3" id="KW-1185">Reference proteome</keyword>
<keyword evidence="1" id="KW-1133">Transmembrane helix</keyword>
<feature type="transmembrane region" description="Helical" evidence="1">
    <location>
        <begin position="43"/>
        <end position="64"/>
    </location>
</feature>
<accession>A0A1H8GPY5</accession>
<sequence>MKFSKSVLFYLVYLVLGSVLLHYGGMGIKTLEQLSFHSFDRTYYILAFTGFYFLAGMFVGLPSLLQKRKQYGTWTMNRPMFRTLFLLPFLLLLYVTSLHLGWTRLPPFLIFLLHDPFPTVLPLFCGAMLLQSFEKKTSSFQDGHESSLQ</sequence>
<feature type="transmembrane region" description="Helical" evidence="1">
    <location>
        <begin position="108"/>
        <end position="130"/>
    </location>
</feature>